<proteinExistence type="predicted"/>
<evidence type="ECO:0000313" key="2">
    <source>
        <dbReference type="EMBL" id="OZI28142.1"/>
    </source>
</evidence>
<reference evidence="2 3" key="1">
    <citation type="submission" date="2017-05" db="EMBL/GenBank/DDBJ databases">
        <title>Complete and WGS of Bordetella genogroups.</title>
        <authorList>
            <person name="Spilker T."/>
            <person name="LiPuma J."/>
        </authorList>
    </citation>
    <scope>NUCLEOTIDE SEQUENCE [LARGE SCALE GENOMIC DNA]</scope>
    <source>
        <strain evidence="2 3">AU17610</strain>
    </source>
</reference>
<dbReference type="AlphaFoldDB" id="A0A261RU01"/>
<keyword evidence="1" id="KW-0472">Membrane</keyword>
<dbReference type="RefSeq" id="WP_094829095.1">
    <property type="nucleotide sequence ID" value="NZ_NEVL01000007.1"/>
</dbReference>
<keyword evidence="1" id="KW-1133">Transmembrane helix</keyword>
<feature type="transmembrane region" description="Helical" evidence="1">
    <location>
        <begin position="29"/>
        <end position="48"/>
    </location>
</feature>
<sequence length="424" mass="46220">MYVVCGLFLLATVFPYTQIVPSSGYTQPYAMLLGSMIFLMRFTPICAAMSRHDRWALFGLALLGVSVFFLSAFPYDNVQEIKYLLNYLSPLVVGGAALFCATRYPELTRRVVLFALFAWFFTAIVQWRIKPDFLAFLVGPWAGVALDMAASGRGVLSLAPEPTHHAFHMMLLAAAASLLGLGRWVVLLCLVSVLILAKSSNALLVLALGFAWFACLRPTRFVVVAAAGLLGLSLLLSLHDSVLPSGSRMAILLGEMLQDPSQLLRDRSANARLGGLAASTMYLFQDWLMPHGMGFDAWQQAAASILKQFDWLFSISDGGPPSGYGILVFQCGLLAVPPLAIIISRIASVPVPRPQRFIVLSAIVVFLFQFYVSSPMFGFIYAMAIYAHRRMLAPEVADVRVGAGPRPVSLAPEGGSLQLVKFRA</sequence>
<feature type="transmembrane region" description="Helical" evidence="1">
    <location>
        <begin position="358"/>
        <end position="382"/>
    </location>
</feature>
<comment type="caution">
    <text evidence="2">The sequence shown here is derived from an EMBL/GenBank/DDBJ whole genome shotgun (WGS) entry which is preliminary data.</text>
</comment>
<feature type="transmembrane region" description="Helical" evidence="1">
    <location>
        <begin position="111"/>
        <end position="129"/>
    </location>
</feature>
<feature type="transmembrane region" description="Helical" evidence="1">
    <location>
        <begin position="55"/>
        <end position="75"/>
    </location>
</feature>
<evidence type="ECO:0000313" key="3">
    <source>
        <dbReference type="Proteomes" id="UP000217005"/>
    </source>
</evidence>
<feature type="transmembrane region" description="Helical" evidence="1">
    <location>
        <begin position="193"/>
        <end position="214"/>
    </location>
</feature>
<dbReference type="OrthoDB" id="9157225at2"/>
<evidence type="ECO:0000256" key="1">
    <source>
        <dbReference type="SAM" id="Phobius"/>
    </source>
</evidence>
<dbReference type="Proteomes" id="UP000217005">
    <property type="component" value="Unassembled WGS sequence"/>
</dbReference>
<feature type="transmembrane region" description="Helical" evidence="1">
    <location>
        <begin position="87"/>
        <end position="104"/>
    </location>
</feature>
<feature type="transmembrane region" description="Helical" evidence="1">
    <location>
        <begin position="220"/>
        <end position="238"/>
    </location>
</feature>
<organism evidence="2 3">
    <name type="scientific">Bordetella genomosp. 1</name>
    <dbReference type="NCBI Taxonomy" id="1395607"/>
    <lineage>
        <taxon>Bacteria</taxon>
        <taxon>Pseudomonadati</taxon>
        <taxon>Pseudomonadota</taxon>
        <taxon>Betaproteobacteria</taxon>
        <taxon>Burkholderiales</taxon>
        <taxon>Alcaligenaceae</taxon>
        <taxon>Bordetella</taxon>
    </lineage>
</organism>
<accession>A0A261RU01</accession>
<keyword evidence="1" id="KW-0812">Transmembrane</keyword>
<gene>
    <name evidence="2" type="ORF">CEG14_24835</name>
</gene>
<name>A0A261RU01_9BORD</name>
<feature type="transmembrane region" description="Helical" evidence="1">
    <location>
        <begin position="166"/>
        <end position="186"/>
    </location>
</feature>
<protein>
    <submittedName>
        <fullName evidence="2">Uncharacterized protein</fullName>
    </submittedName>
</protein>
<dbReference type="EMBL" id="NEVL01000007">
    <property type="protein sequence ID" value="OZI28142.1"/>
    <property type="molecule type" value="Genomic_DNA"/>
</dbReference>
<feature type="transmembrane region" description="Helical" evidence="1">
    <location>
        <begin position="324"/>
        <end position="346"/>
    </location>
</feature>